<evidence type="ECO:0000256" key="1">
    <source>
        <dbReference type="SAM" id="MobiDB-lite"/>
    </source>
</evidence>
<protein>
    <submittedName>
        <fullName evidence="2">DUF1153 domain-containing protein</fullName>
    </submittedName>
</protein>
<evidence type="ECO:0000313" key="3">
    <source>
        <dbReference type="Proteomes" id="UP001595444"/>
    </source>
</evidence>
<dbReference type="Proteomes" id="UP001595444">
    <property type="component" value="Unassembled WGS sequence"/>
</dbReference>
<name>A0ABV7D7S4_9PROT</name>
<dbReference type="SUPFAM" id="SSF48295">
    <property type="entry name" value="TrpR-like"/>
    <property type="match status" value="1"/>
</dbReference>
<feature type="region of interest" description="Disordered" evidence="1">
    <location>
        <begin position="1"/>
        <end position="26"/>
    </location>
</feature>
<organism evidence="2 3">
    <name type="scientific">Kordiimonas pumila</name>
    <dbReference type="NCBI Taxonomy" id="2161677"/>
    <lineage>
        <taxon>Bacteria</taxon>
        <taxon>Pseudomonadati</taxon>
        <taxon>Pseudomonadota</taxon>
        <taxon>Alphaproteobacteria</taxon>
        <taxon>Kordiimonadales</taxon>
        <taxon>Kordiimonadaceae</taxon>
        <taxon>Kordiimonas</taxon>
    </lineage>
</organism>
<dbReference type="Gene3D" id="1.10.10.10">
    <property type="entry name" value="Winged helix-like DNA-binding domain superfamily/Winged helix DNA-binding domain"/>
    <property type="match status" value="1"/>
</dbReference>
<dbReference type="Pfam" id="PF06627">
    <property type="entry name" value="DUF1153"/>
    <property type="match status" value="1"/>
</dbReference>
<gene>
    <name evidence="2" type="ORF">ACFOKA_13780</name>
</gene>
<comment type="caution">
    <text evidence="2">The sequence shown here is derived from an EMBL/GenBank/DDBJ whole genome shotgun (WGS) entry which is preliminary data.</text>
</comment>
<dbReference type="EMBL" id="JBHRSL010000010">
    <property type="protein sequence ID" value="MFC3052981.1"/>
    <property type="molecule type" value="Genomic_DNA"/>
</dbReference>
<dbReference type="InterPro" id="IPR036388">
    <property type="entry name" value="WH-like_DNA-bd_sf"/>
</dbReference>
<dbReference type="InterPro" id="IPR010921">
    <property type="entry name" value="Trp_repressor/repl_initiator"/>
</dbReference>
<dbReference type="RefSeq" id="WP_194213371.1">
    <property type="nucleotide sequence ID" value="NZ_CP061205.1"/>
</dbReference>
<reference evidence="3" key="1">
    <citation type="journal article" date="2019" name="Int. J. Syst. Evol. Microbiol.">
        <title>The Global Catalogue of Microorganisms (GCM) 10K type strain sequencing project: providing services to taxonomists for standard genome sequencing and annotation.</title>
        <authorList>
            <consortium name="The Broad Institute Genomics Platform"/>
            <consortium name="The Broad Institute Genome Sequencing Center for Infectious Disease"/>
            <person name="Wu L."/>
            <person name="Ma J."/>
        </authorList>
    </citation>
    <scope>NUCLEOTIDE SEQUENCE [LARGE SCALE GENOMIC DNA]</scope>
    <source>
        <strain evidence="3">KCTC 62164</strain>
    </source>
</reference>
<dbReference type="InterPro" id="IPR009534">
    <property type="entry name" value="DUF1153"/>
</dbReference>
<sequence>MKNRDKQAVDNQIIGPTGRPLSLADLPPQDTERWVIRRKAEVVAAVQGGLLTLEDACSRYSLSVEEFLSWQQAIHKNGMPGLRTTRIQKYRGIQQD</sequence>
<proteinExistence type="predicted"/>
<accession>A0ABV7D7S4</accession>
<keyword evidence="3" id="KW-1185">Reference proteome</keyword>
<evidence type="ECO:0000313" key="2">
    <source>
        <dbReference type="EMBL" id="MFC3052981.1"/>
    </source>
</evidence>